<reference evidence="1 2" key="1">
    <citation type="journal article" date="2019" name="Nat. Med.">
        <title>A library of human gut bacterial isolates paired with longitudinal multiomics data enables mechanistic microbiome research.</title>
        <authorList>
            <person name="Poyet M."/>
            <person name="Groussin M."/>
            <person name="Gibbons S.M."/>
            <person name="Avila-Pacheco J."/>
            <person name="Jiang X."/>
            <person name="Kearney S.M."/>
            <person name="Perrotta A.R."/>
            <person name="Berdy B."/>
            <person name="Zhao S."/>
            <person name="Lieberman T.D."/>
            <person name="Swanson P.K."/>
            <person name="Smith M."/>
            <person name="Roesemann S."/>
            <person name="Alexander J.E."/>
            <person name="Rich S.A."/>
            <person name="Livny J."/>
            <person name="Vlamakis H."/>
            <person name="Clish C."/>
            <person name="Bullock K."/>
            <person name="Deik A."/>
            <person name="Scott J."/>
            <person name="Pierce K.A."/>
            <person name="Xavier R.J."/>
            <person name="Alm E.J."/>
        </authorList>
    </citation>
    <scope>NUCLEOTIDE SEQUENCE [LARGE SCALE GENOMIC DNA]</scope>
    <source>
        <strain evidence="1 2">BIOML-A29</strain>
    </source>
</reference>
<accession>A0ABW9SGD1</accession>
<keyword evidence="2" id="KW-1185">Reference proteome</keyword>
<dbReference type="Proteomes" id="UP000434916">
    <property type="component" value="Unassembled WGS sequence"/>
</dbReference>
<sequence length="71" mass="8367">GNNTVATLLLDFARRHMPEELANIEREYNGVYEKRHQRIEEKKAVLLVQERARERKVTQPEEQPQPEEIAA</sequence>
<comment type="caution">
    <text evidence="1">The sequence shown here is derived from an EMBL/GenBank/DDBJ whole genome shotgun (WGS) entry which is preliminary data.</text>
</comment>
<dbReference type="EMBL" id="WNCN01000072">
    <property type="protein sequence ID" value="MTU41935.1"/>
    <property type="molecule type" value="Genomic_DNA"/>
</dbReference>
<evidence type="ECO:0000313" key="2">
    <source>
        <dbReference type="Proteomes" id="UP000434916"/>
    </source>
</evidence>
<gene>
    <name evidence="1" type="ORF">GMD82_21380</name>
</gene>
<protein>
    <submittedName>
        <fullName evidence="1">Chromosome partitioning protein ParB</fullName>
    </submittedName>
</protein>
<feature type="non-terminal residue" evidence="1">
    <location>
        <position position="1"/>
    </location>
</feature>
<evidence type="ECO:0000313" key="1">
    <source>
        <dbReference type="EMBL" id="MTU41935.1"/>
    </source>
</evidence>
<organism evidence="1 2">
    <name type="scientific">Parabacteroides merdae</name>
    <dbReference type="NCBI Taxonomy" id="46503"/>
    <lineage>
        <taxon>Bacteria</taxon>
        <taxon>Pseudomonadati</taxon>
        <taxon>Bacteroidota</taxon>
        <taxon>Bacteroidia</taxon>
        <taxon>Bacteroidales</taxon>
        <taxon>Tannerellaceae</taxon>
        <taxon>Parabacteroides</taxon>
    </lineage>
</organism>
<name>A0ABW9SGD1_9BACT</name>
<proteinExistence type="predicted"/>